<organism evidence="2">
    <name type="scientific">marine sediment metagenome</name>
    <dbReference type="NCBI Taxonomy" id="412755"/>
    <lineage>
        <taxon>unclassified sequences</taxon>
        <taxon>metagenomes</taxon>
        <taxon>ecological metagenomes</taxon>
    </lineage>
</organism>
<comment type="caution">
    <text evidence="2">The sequence shown here is derived from an EMBL/GenBank/DDBJ whole genome shotgun (WGS) entry which is preliminary data.</text>
</comment>
<evidence type="ECO:0000313" key="2">
    <source>
        <dbReference type="EMBL" id="KKM70894.1"/>
    </source>
</evidence>
<reference evidence="2" key="1">
    <citation type="journal article" date="2015" name="Nature">
        <title>Complex archaea that bridge the gap between prokaryotes and eukaryotes.</title>
        <authorList>
            <person name="Spang A."/>
            <person name="Saw J.H."/>
            <person name="Jorgensen S.L."/>
            <person name="Zaremba-Niedzwiedzka K."/>
            <person name="Martijn J."/>
            <person name="Lind A.E."/>
            <person name="van Eijk R."/>
            <person name="Schleper C."/>
            <person name="Guy L."/>
            <person name="Ettema T.J."/>
        </authorList>
    </citation>
    <scope>NUCLEOTIDE SEQUENCE</scope>
</reference>
<protein>
    <submittedName>
        <fullName evidence="2">Uncharacterized protein</fullName>
    </submittedName>
</protein>
<evidence type="ECO:0000256" key="1">
    <source>
        <dbReference type="SAM" id="MobiDB-lite"/>
    </source>
</evidence>
<feature type="compositionally biased region" description="Basic and acidic residues" evidence="1">
    <location>
        <begin position="238"/>
        <end position="259"/>
    </location>
</feature>
<dbReference type="AlphaFoldDB" id="A0A0F9JM60"/>
<gene>
    <name evidence="2" type="ORF">LCGC14_1436110</name>
</gene>
<dbReference type="EMBL" id="LAZR01009732">
    <property type="protein sequence ID" value="KKM70894.1"/>
    <property type="molecule type" value="Genomic_DNA"/>
</dbReference>
<sequence length="295" mass="33422">MRNREAATVTKDDLLKYFTGGRWKTIKDMDDELEFTWSHLEVNIKPIGTQFFYHVEATDDPSDYDEGTTDDPVGAIAKFIGGGIPEGEFFEQMASSPRGIAYTLRDFARRVGARTIGPKALVKVLRRLQVFPRIGAIRIAVSLVAKMAEGRFEEDEIDVLLKDMESKGWRVTRSESPKSGLPTVELDIDYFKATIEVESIPYEIQYIYEGRRDLAVEQVTDDPVREFQTWYRSDEFKEAEEDRKEAVESAKSKEFEEGKTILAPPSQDGEPPPSTVQEKLVPSKILNEETVPSPA</sequence>
<feature type="region of interest" description="Disordered" evidence="1">
    <location>
        <begin position="238"/>
        <end position="295"/>
    </location>
</feature>
<accession>A0A0F9JM60</accession>
<name>A0A0F9JM60_9ZZZZ</name>
<proteinExistence type="predicted"/>